<sequence>MAAENMQSKRHLIVRPIEDYVEQFEQFVRYGDEMVKKEPRVAVMKEWYANSDSAWEMEEKLCSLFAEVTAYIHGSPQDGRSSRHATLAGFLTAFGFDVSEAQAAAEGSLWVEHGGMESGKRKQKQKDVRAAKDNRSKTGHEGAEQQTPTHLSGLTGCRSRQDWSWKACVLELFRPGDTTIMP</sequence>
<gene>
    <name evidence="2" type="ORF">AC578_7336</name>
</gene>
<protein>
    <submittedName>
        <fullName evidence="2">Uncharacterized protein</fullName>
    </submittedName>
</protein>
<accession>A0A139HX16</accession>
<dbReference type="OrthoDB" id="10444576at2759"/>
<dbReference type="Proteomes" id="UP000070133">
    <property type="component" value="Unassembled WGS sequence"/>
</dbReference>
<evidence type="ECO:0000313" key="2">
    <source>
        <dbReference type="EMBL" id="KXT06929.1"/>
    </source>
</evidence>
<evidence type="ECO:0000313" key="3">
    <source>
        <dbReference type="Proteomes" id="UP000070133"/>
    </source>
</evidence>
<proteinExistence type="predicted"/>
<keyword evidence="3" id="KW-1185">Reference proteome</keyword>
<evidence type="ECO:0000256" key="1">
    <source>
        <dbReference type="SAM" id="MobiDB-lite"/>
    </source>
</evidence>
<comment type="caution">
    <text evidence="2">The sequence shown here is derived from an EMBL/GenBank/DDBJ whole genome shotgun (WGS) entry which is preliminary data.</text>
</comment>
<reference evidence="2 3" key="1">
    <citation type="submission" date="2015-07" db="EMBL/GenBank/DDBJ databases">
        <title>Comparative genomics of the Sigatoka disease complex on banana suggests a link between parallel evolutionary changes in Pseudocercospora fijiensis and Pseudocercospora eumusae and increased virulence on the banana host.</title>
        <authorList>
            <person name="Chang T.-C."/>
            <person name="Salvucci A."/>
            <person name="Crous P.W."/>
            <person name="Stergiopoulos I."/>
        </authorList>
    </citation>
    <scope>NUCLEOTIDE SEQUENCE [LARGE SCALE GENOMIC DNA]</scope>
    <source>
        <strain evidence="2 3">CBS 114824</strain>
    </source>
</reference>
<name>A0A139HX16_9PEZI</name>
<dbReference type="AlphaFoldDB" id="A0A139HX16"/>
<feature type="compositionally biased region" description="Basic and acidic residues" evidence="1">
    <location>
        <begin position="114"/>
        <end position="143"/>
    </location>
</feature>
<dbReference type="EMBL" id="LFZN01000004">
    <property type="protein sequence ID" value="KXT06929.1"/>
    <property type="molecule type" value="Genomic_DNA"/>
</dbReference>
<feature type="region of interest" description="Disordered" evidence="1">
    <location>
        <begin position="114"/>
        <end position="156"/>
    </location>
</feature>
<organism evidence="2 3">
    <name type="scientific">Pseudocercospora eumusae</name>
    <dbReference type="NCBI Taxonomy" id="321146"/>
    <lineage>
        <taxon>Eukaryota</taxon>
        <taxon>Fungi</taxon>
        <taxon>Dikarya</taxon>
        <taxon>Ascomycota</taxon>
        <taxon>Pezizomycotina</taxon>
        <taxon>Dothideomycetes</taxon>
        <taxon>Dothideomycetidae</taxon>
        <taxon>Mycosphaerellales</taxon>
        <taxon>Mycosphaerellaceae</taxon>
        <taxon>Pseudocercospora</taxon>
    </lineage>
</organism>